<dbReference type="InParanoid" id="A0A409XDL7"/>
<proteinExistence type="predicted"/>
<keyword evidence="2" id="KW-1185">Reference proteome</keyword>
<dbReference type="EMBL" id="NHYD01002031">
    <property type="protein sequence ID" value="PPQ88757.1"/>
    <property type="molecule type" value="Genomic_DNA"/>
</dbReference>
<dbReference type="STRING" id="93625.A0A409XDL7"/>
<name>A0A409XDL7_PSICY</name>
<evidence type="ECO:0000313" key="2">
    <source>
        <dbReference type="Proteomes" id="UP000283269"/>
    </source>
</evidence>
<evidence type="ECO:0000313" key="1">
    <source>
        <dbReference type="EMBL" id="PPQ88757.1"/>
    </source>
</evidence>
<dbReference type="Proteomes" id="UP000283269">
    <property type="component" value="Unassembled WGS sequence"/>
</dbReference>
<gene>
    <name evidence="1" type="ORF">CVT25_008627</name>
</gene>
<reference evidence="1 2" key="1">
    <citation type="journal article" date="2018" name="Evol. Lett.">
        <title>Horizontal gene cluster transfer increased hallucinogenic mushroom diversity.</title>
        <authorList>
            <person name="Reynolds H.T."/>
            <person name="Vijayakumar V."/>
            <person name="Gluck-Thaler E."/>
            <person name="Korotkin H.B."/>
            <person name="Matheny P.B."/>
            <person name="Slot J.C."/>
        </authorList>
    </citation>
    <scope>NUCLEOTIDE SEQUENCE [LARGE SCALE GENOMIC DNA]</scope>
    <source>
        <strain evidence="1 2">2631</strain>
    </source>
</reference>
<protein>
    <submittedName>
        <fullName evidence="1">Uncharacterized protein</fullName>
    </submittedName>
</protein>
<organism evidence="1 2">
    <name type="scientific">Psilocybe cyanescens</name>
    <dbReference type="NCBI Taxonomy" id="93625"/>
    <lineage>
        <taxon>Eukaryota</taxon>
        <taxon>Fungi</taxon>
        <taxon>Dikarya</taxon>
        <taxon>Basidiomycota</taxon>
        <taxon>Agaricomycotina</taxon>
        <taxon>Agaricomycetes</taxon>
        <taxon>Agaricomycetidae</taxon>
        <taxon>Agaricales</taxon>
        <taxon>Agaricineae</taxon>
        <taxon>Strophariaceae</taxon>
        <taxon>Psilocybe</taxon>
    </lineage>
</organism>
<sequence length="256" mass="28201">MSPTTSRPSSLSSSLSTPLVPVSSLLMRKWSTSTDSSSSPVSISPPSRITKVDVDVDYPELGTTDFGNLVPQERFSYWCFDLLLLVCSDVTRDQEQSRRRLAALSLSSFLNCCKTTLMGYMADKLLRGNTPFLRAREELLYVLSKILGLRLWSGSLWAALSDKPTDLAIGKDIPVLQTPQEVVADSVKQLTVAHLFHFYPVLCKIASIPRRSPTEIRIHRSLQTRADKIEAANGGVDTLDLSGTDGVLLRSLTQGQ</sequence>
<comment type="caution">
    <text evidence="1">The sequence shown here is derived from an EMBL/GenBank/DDBJ whole genome shotgun (WGS) entry which is preliminary data.</text>
</comment>
<dbReference type="AlphaFoldDB" id="A0A409XDL7"/>
<accession>A0A409XDL7</accession>
<dbReference type="OrthoDB" id="294853at2759"/>